<dbReference type="GO" id="GO:0000492">
    <property type="term" value="P:box C/D snoRNP assembly"/>
    <property type="evidence" value="ECO:0007669"/>
    <property type="project" value="TreeGrafter"/>
</dbReference>
<dbReference type="EMBL" id="MU154540">
    <property type="protein sequence ID" value="KAF9498012.1"/>
    <property type="molecule type" value="Genomic_DNA"/>
</dbReference>
<dbReference type="Pfam" id="PF04438">
    <property type="entry name" value="zf-HIT"/>
    <property type="match status" value="1"/>
</dbReference>
<proteinExistence type="predicted"/>
<accession>A0A9P6A0N5</accession>
<protein>
    <recommendedName>
        <fullName evidence="5">HIT-type domain-containing protein</fullName>
    </recommendedName>
</protein>
<keyword evidence="1" id="KW-0479">Metal-binding</keyword>
<dbReference type="GO" id="GO:0005634">
    <property type="term" value="C:nucleus"/>
    <property type="evidence" value="ECO:0007669"/>
    <property type="project" value="TreeGrafter"/>
</dbReference>
<comment type="caution">
    <text evidence="6">The sequence shown here is derived from an EMBL/GenBank/DDBJ whole genome shotgun (WGS) entry which is preliminary data.</text>
</comment>
<dbReference type="GO" id="GO:0000463">
    <property type="term" value="P:maturation of LSU-rRNA from tricistronic rRNA transcript (SSU-rRNA, 5.8S rRNA, LSU-rRNA)"/>
    <property type="evidence" value="ECO:0007669"/>
    <property type="project" value="TreeGrafter"/>
</dbReference>
<dbReference type="OrthoDB" id="18412at2759"/>
<evidence type="ECO:0000256" key="3">
    <source>
        <dbReference type="ARBA" id="ARBA00022833"/>
    </source>
</evidence>
<dbReference type="PANTHER" id="PTHR13483:SF11">
    <property type="entry name" value="ZINC FINGER HIT DOMAIN-CONTAINING PROTEIN 3"/>
    <property type="match status" value="1"/>
</dbReference>
<evidence type="ECO:0000259" key="5">
    <source>
        <dbReference type="PROSITE" id="PS51083"/>
    </source>
</evidence>
<name>A0A9P6A0N5_PLEER</name>
<dbReference type="PROSITE" id="PS51083">
    <property type="entry name" value="ZF_HIT"/>
    <property type="match status" value="1"/>
</dbReference>
<dbReference type="InterPro" id="IPR051639">
    <property type="entry name" value="BCD1"/>
</dbReference>
<reference evidence="6" key="1">
    <citation type="submission" date="2020-11" db="EMBL/GenBank/DDBJ databases">
        <authorList>
            <consortium name="DOE Joint Genome Institute"/>
            <person name="Ahrendt S."/>
            <person name="Riley R."/>
            <person name="Andreopoulos W."/>
            <person name="Labutti K."/>
            <person name="Pangilinan J."/>
            <person name="Ruiz-Duenas F.J."/>
            <person name="Barrasa J.M."/>
            <person name="Sanchez-Garcia M."/>
            <person name="Camarero S."/>
            <person name="Miyauchi S."/>
            <person name="Serrano A."/>
            <person name="Linde D."/>
            <person name="Babiker R."/>
            <person name="Drula E."/>
            <person name="Ayuso-Fernandez I."/>
            <person name="Pacheco R."/>
            <person name="Padilla G."/>
            <person name="Ferreira P."/>
            <person name="Barriuso J."/>
            <person name="Kellner H."/>
            <person name="Castanera R."/>
            <person name="Alfaro M."/>
            <person name="Ramirez L."/>
            <person name="Pisabarro A.G."/>
            <person name="Kuo A."/>
            <person name="Tritt A."/>
            <person name="Lipzen A."/>
            <person name="He G."/>
            <person name="Yan M."/>
            <person name="Ng V."/>
            <person name="Cullen D."/>
            <person name="Martin F."/>
            <person name="Rosso M.-N."/>
            <person name="Henrissat B."/>
            <person name="Hibbett D."/>
            <person name="Martinez A.T."/>
            <person name="Grigoriev I.V."/>
        </authorList>
    </citation>
    <scope>NUCLEOTIDE SEQUENCE</scope>
    <source>
        <strain evidence="6">ATCC 90797</strain>
    </source>
</reference>
<evidence type="ECO:0000313" key="6">
    <source>
        <dbReference type="EMBL" id="KAF9498012.1"/>
    </source>
</evidence>
<evidence type="ECO:0000256" key="1">
    <source>
        <dbReference type="ARBA" id="ARBA00022723"/>
    </source>
</evidence>
<keyword evidence="2 4" id="KW-0863">Zinc-finger</keyword>
<dbReference type="Proteomes" id="UP000807025">
    <property type="component" value="Unassembled WGS sequence"/>
</dbReference>
<keyword evidence="3" id="KW-0862">Zinc</keyword>
<gene>
    <name evidence="6" type="ORF">BDN71DRAFT_1386759</name>
</gene>
<dbReference type="AlphaFoldDB" id="A0A9P6A0N5"/>
<dbReference type="GO" id="GO:0048254">
    <property type="term" value="P:snoRNA localization"/>
    <property type="evidence" value="ECO:0007669"/>
    <property type="project" value="TreeGrafter"/>
</dbReference>
<evidence type="ECO:0000256" key="4">
    <source>
        <dbReference type="PROSITE-ProRule" id="PRU00453"/>
    </source>
</evidence>
<evidence type="ECO:0000256" key="2">
    <source>
        <dbReference type="ARBA" id="ARBA00022771"/>
    </source>
</evidence>
<keyword evidence="7" id="KW-1185">Reference proteome</keyword>
<dbReference type="GO" id="GO:0008270">
    <property type="term" value="F:zinc ion binding"/>
    <property type="evidence" value="ECO:0007669"/>
    <property type="project" value="UniProtKB-UniRule"/>
</dbReference>
<sequence length="202" mass="22702">MAPRRRATCQICNETESKYTCSQCLVVYCSVPCFKNHKGLSMSFRQVFQTMGGLSISPEKCAPSNEEENVADPKPLRPLTSLNWPYVPEESAYPDPLKRDDPKPLQLPQYEAIATSSQIRKLLIEHPSLKEQLIAIDKHRGPDREYALQRALGVTRTDIERQQGPEVQLPEDVVTLRALAEAVEVAVRGGKQDALGLDWDNE</sequence>
<dbReference type="CDD" id="cd23024">
    <property type="entry name" value="zf-HIT_ZNHIT2-3"/>
    <property type="match status" value="1"/>
</dbReference>
<dbReference type="InterPro" id="IPR007529">
    <property type="entry name" value="Znf_HIT"/>
</dbReference>
<feature type="domain" description="HIT-type" evidence="5">
    <location>
        <begin position="9"/>
        <end position="42"/>
    </location>
</feature>
<dbReference type="SUPFAM" id="SSF144232">
    <property type="entry name" value="HIT/MYND zinc finger-like"/>
    <property type="match status" value="1"/>
</dbReference>
<evidence type="ECO:0000313" key="7">
    <source>
        <dbReference type="Proteomes" id="UP000807025"/>
    </source>
</evidence>
<dbReference type="Gene3D" id="3.30.60.190">
    <property type="match status" value="1"/>
</dbReference>
<dbReference type="GO" id="GO:0070761">
    <property type="term" value="C:pre-snoRNP complex"/>
    <property type="evidence" value="ECO:0007669"/>
    <property type="project" value="TreeGrafter"/>
</dbReference>
<dbReference type="PANTHER" id="PTHR13483">
    <property type="entry name" value="BOX C_D SNORNA PROTEIN 1-RELATED"/>
    <property type="match status" value="1"/>
</dbReference>
<organism evidence="6 7">
    <name type="scientific">Pleurotus eryngii</name>
    <name type="common">Boletus of the steppes</name>
    <dbReference type="NCBI Taxonomy" id="5323"/>
    <lineage>
        <taxon>Eukaryota</taxon>
        <taxon>Fungi</taxon>
        <taxon>Dikarya</taxon>
        <taxon>Basidiomycota</taxon>
        <taxon>Agaricomycotina</taxon>
        <taxon>Agaricomycetes</taxon>
        <taxon>Agaricomycetidae</taxon>
        <taxon>Agaricales</taxon>
        <taxon>Pleurotineae</taxon>
        <taxon>Pleurotaceae</taxon>
        <taxon>Pleurotus</taxon>
    </lineage>
</organism>